<comment type="caution">
    <text evidence="2">The sequence shown here is derived from an EMBL/GenBank/DDBJ whole genome shotgun (WGS) entry which is preliminary data.</text>
</comment>
<sequence length="564" mass="60896">METVNANLKYVRPASIDAPCIGKRPFDNKPEGKRVPFGWSAVPILQASANESTHIHWVHPEKAAGAWYAQQSFSAFLRITVAVDVREEKIIDVVSAVSGAYLGSFDIKYAYVLQPFEIQLPKEAVEVALKEGVALRMVQGELPLWIFAKLDGDDGMMAGSSKDVSGDGYESGTRGINEAAANLGEANTASADAPDLLQPHVLLTQHEGPHEQRIEALLSALASTASLQTFGWMEGCVLDGLLDLSTAAVGEAERAFYSEAAAFHLQHFFDAQGQLVYENPRSEPVDGHIYGIEGTLPFASVAMLWPAHPSIQMAIDYFYRELKQGGAIMDGSTLSAEGSYTIAYPLAQFAAAWDRKDLAEEAVRQLTVRQKLLVIDDDVYLRWHTNGNRSFRNWARAYAWYMLGLSRSIAVFTDKGATSAIQEVAGSAAFRTLLEEWVRVAGAARRSQQADGCWAVFVGEPETGVDTSGSSGIAAALAIGSRFLRGKLAQETLGTAALAEAQLSQQAAQAAYAALPAYLTPDGLLKGVAQSNRNGEELQRGGYRVLSQMGMGLLGQLHAALHRA</sequence>
<dbReference type="InterPro" id="IPR012341">
    <property type="entry name" value="6hp_glycosidase-like_sf"/>
</dbReference>
<dbReference type="Gene3D" id="1.50.10.10">
    <property type="match status" value="1"/>
</dbReference>
<proteinExistence type="predicted"/>
<evidence type="ECO:0000313" key="2">
    <source>
        <dbReference type="EMBL" id="NHN30651.1"/>
    </source>
</evidence>
<dbReference type="EMBL" id="JAAOIW010000004">
    <property type="protein sequence ID" value="NHN30651.1"/>
    <property type="molecule type" value="Genomic_DNA"/>
</dbReference>
<dbReference type="SUPFAM" id="SSF48208">
    <property type="entry name" value="Six-hairpin glycosidases"/>
    <property type="match status" value="1"/>
</dbReference>
<evidence type="ECO:0000256" key="1">
    <source>
        <dbReference type="ARBA" id="ARBA00022801"/>
    </source>
</evidence>
<evidence type="ECO:0000313" key="3">
    <source>
        <dbReference type="Proteomes" id="UP001165962"/>
    </source>
</evidence>
<dbReference type="Proteomes" id="UP001165962">
    <property type="component" value="Unassembled WGS sequence"/>
</dbReference>
<dbReference type="RefSeq" id="WP_166149936.1">
    <property type="nucleotide sequence ID" value="NZ_JAAOIW010000004.1"/>
</dbReference>
<organism evidence="2 3">
    <name type="scientific">Paenibacillus agricola</name>
    <dbReference type="NCBI Taxonomy" id="2716264"/>
    <lineage>
        <taxon>Bacteria</taxon>
        <taxon>Bacillati</taxon>
        <taxon>Bacillota</taxon>
        <taxon>Bacilli</taxon>
        <taxon>Bacillales</taxon>
        <taxon>Paenibacillaceae</taxon>
        <taxon>Paenibacillus</taxon>
    </lineage>
</organism>
<gene>
    <name evidence="2" type="ORF">G9U52_12490</name>
</gene>
<dbReference type="InterPro" id="IPR008928">
    <property type="entry name" value="6-hairpin_glycosidase_sf"/>
</dbReference>
<name>A0ABX0J4A0_9BACL</name>
<keyword evidence="3" id="KW-1185">Reference proteome</keyword>
<accession>A0ABX0J4A0</accession>
<dbReference type="Pfam" id="PF07470">
    <property type="entry name" value="Glyco_hydro_88"/>
    <property type="match status" value="1"/>
</dbReference>
<dbReference type="InterPro" id="IPR010905">
    <property type="entry name" value="Glyco_hydro_88"/>
</dbReference>
<reference evidence="2" key="1">
    <citation type="submission" date="2020-03" db="EMBL/GenBank/DDBJ databases">
        <title>Draft sequencing of Paenibacilllus sp. S3N08.</title>
        <authorList>
            <person name="Kim D.-U."/>
        </authorList>
    </citation>
    <scope>NUCLEOTIDE SEQUENCE</scope>
    <source>
        <strain evidence="2">S3N08</strain>
    </source>
</reference>
<keyword evidence="1" id="KW-0378">Hydrolase</keyword>
<protein>
    <submittedName>
        <fullName evidence="2">Uncharacterized protein</fullName>
    </submittedName>
</protein>